<keyword evidence="3" id="KW-0732">Signal</keyword>
<keyword evidence="1" id="KW-0175">Coiled coil</keyword>
<name>A0A0R3W1W1_TAEAS</name>
<evidence type="ECO:0000256" key="2">
    <source>
        <dbReference type="SAM" id="MobiDB-lite"/>
    </source>
</evidence>
<accession>A0A0R3W1W1</accession>
<evidence type="ECO:0000313" key="6">
    <source>
        <dbReference type="WBParaSite" id="TASK_0000375201-mRNA-1"/>
    </source>
</evidence>
<organism evidence="6">
    <name type="scientific">Taenia asiatica</name>
    <name type="common">Asian tapeworm</name>
    <dbReference type="NCBI Taxonomy" id="60517"/>
    <lineage>
        <taxon>Eukaryota</taxon>
        <taxon>Metazoa</taxon>
        <taxon>Spiralia</taxon>
        <taxon>Lophotrochozoa</taxon>
        <taxon>Platyhelminthes</taxon>
        <taxon>Cestoda</taxon>
        <taxon>Eucestoda</taxon>
        <taxon>Cyclophyllidea</taxon>
        <taxon>Taeniidae</taxon>
        <taxon>Taenia</taxon>
    </lineage>
</organism>
<keyword evidence="5" id="KW-1185">Reference proteome</keyword>
<evidence type="ECO:0000256" key="3">
    <source>
        <dbReference type="SAM" id="SignalP"/>
    </source>
</evidence>
<reference evidence="4 5" key="2">
    <citation type="submission" date="2018-11" db="EMBL/GenBank/DDBJ databases">
        <authorList>
            <consortium name="Pathogen Informatics"/>
        </authorList>
    </citation>
    <scope>NUCLEOTIDE SEQUENCE [LARGE SCALE GENOMIC DNA]</scope>
</reference>
<dbReference type="Proteomes" id="UP000282613">
    <property type="component" value="Unassembled WGS sequence"/>
</dbReference>
<feature type="chain" id="PRO_5043132496" evidence="3">
    <location>
        <begin position="17"/>
        <end position="167"/>
    </location>
</feature>
<protein>
    <submittedName>
        <fullName evidence="6">DUF148 domain-containing protein</fullName>
    </submittedName>
</protein>
<sequence>MLAAFIVLILLTSGLTRPLTKENEKLAREMAQLYEEIVDSKINIFMEQMKLYSLLAATAENHDLQKEVEQQTQQLKNLGQLLHEEADRSHFARKRGMVGLKHLVEGSASSVDVDEEALQDYIEQFHKTLRGSHDEYTRHRRSGRIEPPIFETTDDLNSGEGDDLAES</sequence>
<dbReference type="OrthoDB" id="6268246at2759"/>
<dbReference type="EMBL" id="UYRS01018310">
    <property type="protein sequence ID" value="VDK32283.1"/>
    <property type="molecule type" value="Genomic_DNA"/>
</dbReference>
<evidence type="ECO:0000256" key="1">
    <source>
        <dbReference type="SAM" id="Coils"/>
    </source>
</evidence>
<reference evidence="6" key="1">
    <citation type="submission" date="2017-02" db="UniProtKB">
        <authorList>
            <consortium name="WormBaseParasite"/>
        </authorList>
    </citation>
    <scope>IDENTIFICATION</scope>
</reference>
<feature type="region of interest" description="Disordered" evidence="2">
    <location>
        <begin position="133"/>
        <end position="167"/>
    </location>
</feature>
<evidence type="ECO:0000313" key="5">
    <source>
        <dbReference type="Proteomes" id="UP000282613"/>
    </source>
</evidence>
<feature type="coiled-coil region" evidence="1">
    <location>
        <begin position="23"/>
        <end position="88"/>
    </location>
</feature>
<dbReference type="AlphaFoldDB" id="A0A0R3W1W1"/>
<feature type="signal peptide" evidence="3">
    <location>
        <begin position="1"/>
        <end position="16"/>
    </location>
</feature>
<gene>
    <name evidence="4" type="ORF">TASK_LOCUS3753</name>
</gene>
<dbReference type="WBParaSite" id="TASK_0000375201-mRNA-1">
    <property type="protein sequence ID" value="TASK_0000375201-mRNA-1"/>
    <property type="gene ID" value="TASK_0000375201"/>
</dbReference>
<evidence type="ECO:0000313" key="4">
    <source>
        <dbReference type="EMBL" id="VDK32283.1"/>
    </source>
</evidence>
<proteinExistence type="predicted"/>